<proteinExistence type="predicted"/>
<keyword evidence="2" id="KW-1185">Reference proteome</keyword>
<accession>A0ABQ5H7R9</accession>
<reference evidence="1" key="2">
    <citation type="submission" date="2022-01" db="EMBL/GenBank/DDBJ databases">
        <authorList>
            <person name="Yamashiro T."/>
            <person name="Shiraishi A."/>
            <person name="Satake H."/>
            <person name="Nakayama K."/>
        </authorList>
    </citation>
    <scope>NUCLEOTIDE SEQUENCE</scope>
</reference>
<gene>
    <name evidence="1" type="ORF">Tco_1057644</name>
</gene>
<evidence type="ECO:0008006" key="3">
    <source>
        <dbReference type="Google" id="ProtNLM"/>
    </source>
</evidence>
<evidence type="ECO:0000313" key="2">
    <source>
        <dbReference type="Proteomes" id="UP001151760"/>
    </source>
</evidence>
<sequence length="231" mass="26213">MDVKGAPECMQISGFMHGITNPELIKRLHDKILKTVDEMMKAVALNKGAQTEQWKGTAQSLAVLKWRDNMANRANTTTGKDWRRRTLRFGLDEFCGCKVTISVQRNYWKTGSQKIASSSVNSLRNVKRPPGYKTFVEKGLNGGYNPEYPKQTVMIGSTLTEEGRNKLRGLLQRNLDIFSWKPADMTDVPRHIAEHRLNVREGCSPVRQKKRGQAADRNQAIQEEVKKLVEA</sequence>
<protein>
    <recommendedName>
        <fullName evidence="3">Reverse transcriptase domain-containing protein</fullName>
    </recommendedName>
</protein>
<name>A0ABQ5H7R9_9ASTR</name>
<organism evidence="1 2">
    <name type="scientific">Tanacetum coccineum</name>
    <dbReference type="NCBI Taxonomy" id="301880"/>
    <lineage>
        <taxon>Eukaryota</taxon>
        <taxon>Viridiplantae</taxon>
        <taxon>Streptophyta</taxon>
        <taxon>Embryophyta</taxon>
        <taxon>Tracheophyta</taxon>
        <taxon>Spermatophyta</taxon>
        <taxon>Magnoliopsida</taxon>
        <taxon>eudicotyledons</taxon>
        <taxon>Gunneridae</taxon>
        <taxon>Pentapetalae</taxon>
        <taxon>asterids</taxon>
        <taxon>campanulids</taxon>
        <taxon>Asterales</taxon>
        <taxon>Asteraceae</taxon>
        <taxon>Asteroideae</taxon>
        <taxon>Anthemideae</taxon>
        <taxon>Anthemidinae</taxon>
        <taxon>Tanacetum</taxon>
    </lineage>
</organism>
<comment type="caution">
    <text evidence="1">The sequence shown here is derived from an EMBL/GenBank/DDBJ whole genome shotgun (WGS) entry which is preliminary data.</text>
</comment>
<evidence type="ECO:0000313" key="1">
    <source>
        <dbReference type="EMBL" id="GJT83302.1"/>
    </source>
</evidence>
<reference evidence="1" key="1">
    <citation type="journal article" date="2022" name="Int. J. Mol. Sci.">
        <title>Draft Genome of Tanacetum Coccineum: Genomic Comparison of Closely Related Tanacetum-Family Plants.</title>
        <authorList>
            <person name="Yamashiro T."/>
            <person name="Shiraishi A."/>
            <person name="Nakayama K."/>
            <person name="Satake H."/>
        </authorList>
    </citation>
    <scope>NUCLEOTIDE SEQUENCE</scope>
</reference>
<dbReference type="Proteomes" id="UP001151760">
    <property type="component" value="Unassembled WGS sequence"/>
</dbReference>
<dbReference type="EMBL" id="BQNB010019250">
    <property type="protein sequence ID" value="GJT83302.1"/>
    <property type="molecule type" value="Genomic_DNA"/>
</dbReference>